<keyword evidence="4" id="KW-0858">Xylan degradation</keyword>
<evidence type="ECO:0000256" key="4">
    <source>
        <dbReference type="ARBA" id="ARBA00022651"/>
    </source>
</evidence>
<protein>
    <recommendedName>
        <fullName evidence="12">PKD/Chitinase domain-containing protein</fullName>
    </recommendedName>
</protein>
<evidence type="ECO:0000313" key="11">
    <source>
        <dbReference type="Proteomes" id="UP000305848"/>
    </source>
</evidence>
<evidence type="ECO:0000256" key="9">
    <source>
        <dbReference type="ARBA" id="ARBA00025250"/>
    </source>
</evidence>
<accession>A0A4U3LCL6</accession>
<dbReference type="OrthoDB" id="699118at2"/>
<dbReference type="AlphaFoldDB" id="A0A4U3LCL6"/>
<dbReference type="InterPro" id="IPR043595">
    <property type="entry name" value="FaeB/C/D"/>
</dbReference>
<dbReference type="Proteomes" id="UP000305848">
    <property type="component" value="Unassembled WGS sequence"/>
</dbReference>
<dbReference type="InterPro" id="IPR013783">
    <property type="entry name" value="Ig-like_fold"/>
</dbReference>
<comment type="similarity">
    <text evidence="2">Belongs to the faeC family.</text>
</comment>
<dbReference type="GO" id="GO:0005576">
    <property type="term" value="C:extracellular region"/>
    <property type="evidence" value="ECO:0007669"/>
    <property type="project" value="UniProtKB-SubCell"/>
</dbReference>
<evidence type="ECO:0000256" key="7">
    <source>
        <dbReference type="ARBA" id="ARBA00023277"/>
    </source>
</evidence>
<dbReference type="InterPro" id="IPR029058">
    <property type="entry name" value="AB_hydrolase_fold"/>
</dbReference>
<dbReference type="GO" id="GO:0030600">
    <property type="term" value="F:feruloyl esterase activity"/>
    <property type="evidence" value="ECO:0007669"/>
    <property type="project" value="InterPro"/>
</dbReference>
<proteinExistence type="inferred from homology"/>
<dbReference type="Gene3D" id="3.40.50.1820">
    <property type="entry name" value="alpha/beta hydrolase"/>
    <property type="match status" value="1"/>
</dbReference>
<dbReference type="PANTHER" id="PTHR38050:SF1">
    <property type="entry name" value="FERULOYL ESTERASE C"/>
    <property type="match status" value="1"/>
</dbReference>
<comment type="subcellular location">
    <subcellularLocation>
        <location evidence="1">Secreted</location>
    </subcellularLocation>
</comment>
<keyword evidence="7" id="KW-0119">Carbohydrate metabolism</keyword>
<dbReference type="GO" id="GO:0045493">
    <property type="term" value="P:xylan catabolic process"/>
    <property type="evidence" value="ECO:0007669"/>
    <property type="project" value="UniProtKB-KW"/>
</dbReference>
<evidence type="ECO:0000256" key="5">
    <source>
        <dbReference type="ARBA" id="ARBA00022729"/>
    </source>
</evidence>
<evidence type="ECO:0000256" key="2">
    <source>
        <dbReference type="ARBA" id="ARBA00010278"/>
    </source>
</evidence>
<dbReference type="SUPFAM" id="SSF49299">
    <property type="entry name" value="PKD domain"/>
    <property type="match status" value="1"/>
</dbReference>
<evidence type="ECO:0000256" key="8">
    <source>
        <dbReference type="ARBA" id="ARBA00023326"/>
    </source>
</evidence>
<evidence type="ECO:0000256" key="6">
    <source>
        <dbReference type="ARBA" id="ARBA00022801"/>
    </source>
</evidence>
<evidence type="ECO:0000256" key="3">
    <source>
        <dbReference type="ARBA" id="ARBA00022525"/>
    </source>
</evidence>
<keyword evidence="3" id="KW-0964">Secreted</keyword>
<dbReference type="EMBL" id="SZQL01000001">
    <property type="protein sequence ID" value="TKK71816.1"/>
    <property type="molecule type" value="Genomic_DNA"/>
</dbReference>
<evidence type="ECO:0008006" key="12">
    <source>
        <dbReference type="Google" id="ProtNLM"/>
    </source>
</evidence>
<gene>
    <name evidence="10" type="ORF">FC093_02000</name>
</gene>
<keyword evidence="11" id="KW-1185">Reference proteome</keyword>
<dbReference type="Pfam" id="PF22352">
    <property type="entry name" value="K319L-like_PKD"/>
    <property type="match status" value="1"/>
</dbReference>
<dbReference type="SUPFAM" id="SSF53474">
    <property type="entry name" value="alpha/beta-Hydrolases"/>
    <property type="match status" value="1"/>
</dbReference>
<comment type="caution">
    <text evidence="10">The sequence shown here is derived from an EMBL/GenBank/DDBJ whole genome shotgun (WGS) entry which is preliminary data.</text>
</comment>
<evidence type="ECO:0000313" key="10">
    <source>
        <dbReference type="EMBL" id="TKK71816.1"/>
    </source>
</evidence>
<keyword evidence="5" id="KW-0732">Signal</keyword>
<dbReference type="InterPro" id="IPR035986">
    <property type="entry name" value="PKD_dom_sf"/>
</dbReference>
<dbReference type="Gene3D" id="2.60.40.10">
    <property type="entry name" value="Immunoglobulins"/>
    <property type="match status" value="1"/>
</dbReference>
<evidence type="ECO:0000256" key="1">
    <source>
        <dbReference type="ARBA" id="ARBA00004613"/>
    </source>
</evidence>
<name>A0A4U3LCL6_9BACT</name>
<comment type="function">
    <text evidence="9">Involved in degradation of plant cell walls. Hydrolyzes the feruloyl-arabinose ester bond in arabinoxylans, and the feruloyl-galactose ester bond in pectin. Active against paranitrophenyl-acetate, methyl ferulate and wheat arabinoxylan.</text>
</comment>
<keyword evidence="6" id="KW-0378">Hydrolase</keyword>
<sequence length="381" mass="40395">MKTIFTLFVSLPILAAAANKPPKVNAGPDKVVVYPSSTSTTLSGSGSDAEGAVTFLWKQISGVSTATIAKPTAAATKVSALKPGIYKFRLTVTDNSGVSRSDTVNVSVFQKLTWTVAGVAREALVHPPVNGTGTASPVVFAFHGHGGTDSAYAAKGFELSWPEAIVVYPQGLRTKGEILDSTCRQSGWQTRVGEVNCFNGNIDQDLKFFDAMLTTLKNKYNANLSLVFAHGWSNGAAFVYNALWPGRRSKLAGIGPSGGDMDTIAGKKPIPVIHAAGTQDIKDTFLYQQQDVLAIRNLNQCSPTGTVWATGPGGLLGTRYSSPINDPVVFLQYDGGHIYPSTVPPLIMRFFREVAGGATAAPLITTVYPRVSSNLSAKRLP</sequence>
<keyword evidence="8" id="KW-0624">Polysaccharide degradation</keyword>
<dbReference type="PANTHER" id="PTHR38050">
    <property type="match status" value="1"/>
</dbReference>
<reference evidence="10 11" key="1">
    <citation type="submission" date="2019-05" db="EMBL/GenBank/DDBJ databases">
        <title>Panacibacter sp. strain 17mud1-8 Genome sequencing and assembly.</title>
        <authorList>
            <person name="Chhetri G."/>
        </authorList>
    </citation>
    <scope>NUCLEOTIDE SEQUENCE [LARGE SCALE GENOMIC DNA]</scope>
    <source>
        <strain evidence="10 11">17mud1-8</strain>
    </source>
</reference>
<organism evidence="10 11">
    <name type="scientific">Ilyomonas limi</name>
    <dbReference type="NCBI Taxonomy" id="2575867"/>
    <lineage>
        <taxon>Bacteria</taxon>
        <taxon>Pseudomonadati</taxon>
        <taxon>Bacteroidota</taxon>
        <taxon>Chitinophagia</taxon>
        <taxon>Chitinophagales</taxon>
        <taxon>Chitinophagaceae</taxon>
        <taxon>Ilyomonas</taxon>
    </lineage>
</organism>